<evidence type="ECO:0000313" key="2">
    <source>
        <dbReference type="Proteomes" id="UP000485058"/>
    </source>
</evidence>
<evidence type="ECO:0000313" key="1">
    <source>
        <dbReference type="EMBL" id="GFH23867.1"/>
    </source>
</evidence>
<proteinExistence type="predicted"/>
<keyword evidence="2" id="KW-1185">Reference proteome</keyword>
<gene>
    <name evidence="1" type="ORF">HaLaN_21558</name>
</gene>
<accession>A0A699ZM29</accession>
<sequence length="92" mass="9359">MPAQASANTPRLLTIDCSGGGVGGPSLGMLSTDIAANAENVRLSLASHTGKGTLIHKTACCELTTVTFQTFDIEVFSSLNVTTAGEESMAIG</sequence>
<dbReference type="AlphaFoldDB" id="A0A699ZM29"/>
<organism evidence="1 2">
    <name type="scientific">Haematococcus lacustris</name>
    <name type="common">Green alga</name>
    <name type="synonym">Haematococcus pluvialis</name>
    <dbReference type="NCBI Taxonomy" id="44745"/>
    <lineage>
        <taxon>Eukaryota</taxon>
        <taxon>Viridiplantae</taxon>
        <taxon>Chlorophyta</taxon>
        <taxon>core chlorophytes</taxon>
        <taxon>Chlorophyceae</taxon>
        <taxon>CS clade</taxon>
        <taxon>Chlamydomonadales</taxon>
        <taxon>Haematococcaceae</taxon>
        <taxon>Haematococcus</taxon>
    </lineage>
</organism>
<reference evidence="1 2" key="1">
    <citation type="submission" date="2020-02" db="EMBL/GenBank/DDBJ databases">
        <title>Draft genome sequence of Haematococcus lacustris strain NIES-144.</title>
        <authorList>
            <person name="Morimoto D."/>
            <person name="Nakagawa S."/>
            <person name="Yoshida T."/>
            <person name="Sawayama S."/>
        </authorList>
    </citation>
    <scope>NUCLEOTIDE SEQUENCE [LARGE SCALE GENOMIC DNA]</scope>
    <source>
        <strain evidence="1 2">NIES-144</strain>
    </source>
</reference>
<dbReference type="Proteomes" id="UP000485058">
    <property type="component" value="Unassembled WGS sequence"/>
</dbReference>
<comment type="caution">
    <text evidence="1">The sequence shown here is derived from an EMBL/GenBank/DDBJ whole genome shotgun (WGS) entry which is preliminary data.</text>
</comment>
<dbReference type="EMBL" id="BLLF01002382">
    <property type="protein sequence ID" value="GFH23867.1"/>
    <property type="molecule type" value="Genomic_DNA"/>
</dbReference>
<protein>
    <submittedName>
        <fullName evidence="1">Uncharacterized protein</fullName>
    </submittedName>
</protein>
<name>A0A699ZM29_HAELA</name>